<gene>
    <name evidence="1" type="ORF">DFH07DRAFT_751781</name>
</gene>
<evidence type="ECO:0000313" key="1">
    <source>
        <dbReference type="EMBL" id="KAJ7740265.1"/>
    </source>
</evidence>
<organism evidence="1 2">
    <name type="scientific">Mycena maculata</name>
    <dbReference type="NCBI Taxonomy" id="230809"/>
    <lineage>
        <taxon>Eukaryota</taxon>
        <taxon>Fungi</taxon>
        <taxon>Dikarya</taxon>
        <taxon>Basidiomycota</taxon>
        <taxon>Agaricomycotina</taxon>
        <taxon>Agaricomycetes</taxon>
        <taxon>Agaricomycetidae</taxon>
        <taxon>Agaricales</taxon>
        <taxon>Marasmiineae</taxon>
        <taxon>Mycenaceae</taxon>
        <taxon>Mycena</taxon>
    </lineage>
</organism>
<proteinExistence type="predicted"/>
<keyword evidence="2" id="KW-1185">Reference proteome</keyword>
<comment type="caution">
    <text evidence="1">The sequence shown here is derived from an EMBL/GenBank/DDBJ whole genome shotgun (WGS) entry which is preliminary data.</text>
</comment>
<reference evidence="1" key="1">
    <citation type="submission" date="2023-03" db="EMBL/GenBank/DDBJ databases">
        <title>Massive genome expansion in bonnet fungi (Mycena s.s.) driven by repeated elements and novel gene families across ecological guilds.</title>
        <authorList>
            <consortium name="Lawrence Berkeley National Laboratory"/>
            <person name="Harder C.B."/>
            <person name="Miyauchi S."/>
            <person name="Viragh M."/>
            <person name="Kuo A."/>
            <person name="Thoen E."/>
            <person name="Andreopoulos B."/>
            <person name="Lu D."/>
            <person name="Skrede I."/>
            <person name="Drula E."/>
            <person name="Henrissat B."/>
            <person name="Morin E."/>
            <person name="Kohler A."/>
            <person name="Barry K."/>
            <person name="LaButti K."/>
            <person name="Morin E."/>
            <person name="Salamov A."/>
            <person name="Lipzen A."/>
            <person name="Mereny Z."/>
            <person name="Hegedus B."/>
            <person name="Baldrian P."/>
            <person name="Stursova M."/>
            <person name="Weitz H."/>
            <person name="Taylor A."/>
            <person name="Grigoriev I.V."/>
            <person name="Nagy L.G."/>
            <person name="Martin F."/>
            <person name="Kauserud H."/>
        </authorList>
    </citation>
    <scope>NUCLEOTIDE SEQUENCE</scope>
    <source>
        <strain evidence="1">CBHHK188m</strain>
    </source>
</reference>
<dbReference type="Proteomes" id="UP001215280">
    <property type="component" value="Unassembled WGS sequence"/>
</dbReference>
<sequence>ACASCGAAYETRAHYLLECPVWEPLRQPLHAASKKSGFFGPLHVSQLLTDPHVLWTTAKFVEETGRFS</sequence>
<name>A0AAD7IEZ2_9AGAR</name>
<evidence type="ECO:0000313" key="2">
    <source>
        <dbReference type="Proteomes" id="UP001215280"/>
    </source>
</evidence>
<dbReference type="AlphaFoldDB" id="A0AAD7IEZ2"/>
<accession>A0AAD7IEZ2</accession>
<protein>
    <submittedName>
        <fullName evidence="1">Uncharacterized protein</fullName>
    </submittedName>
</protein>
<dbReference type="EMBL" id="JARJLG010000128">
    <property type="protein sequence ID" value="KAJ7740265.1"/>
    <property type="molecule type" value="Genomic_DNA"/>
</dbReference>
<feature type="non-terminal residue" evidence="1">
    <location>
        <position position="1"/>
    </location>
</feature>